<evidence type="ECO:0000313" key="2">
    <source>
        <dbReference type="EMBL" id="KAA1418052.1"/>
    </source>
</evidence>
<reference evidence="3 4" key="1">
    <citation type="submission" date="2019-09" db="EMBL/GenBank/DDBJ databases">
        <title>Mumia zhuanghuii sp. nov. isolated from the intestinal contents of plateau pika (Ochotona curzoniae) in the Qinghai-Tibet plateau of China.</title>
        <authorList>
            <person name="Tian Z."/>
        </authorList>
    </citation>
    <scope>NUCLEOTIDE SEQUENCE [LARGE SCALE GENOMIC DNA]</scope>
    <source>
        <strain evidence="4">350</strain>
        <strain evidence="3">Z350</strain>
    </source>
</reference>
<dbReference type="SUPFAM" id="SSF53335">
    <property type="entry name" value="S-adenosyl-L-methionine-dependent methyltransferases"/>
    <property type="match status" value="1"/>
</dbReference>
<dbReference type="InterPro" id="IPR029063">
    <property type="entry name" value="SAM-dependent_MTases_sf"/>
</dbReference>
<evidence type="ECO:0000313" key="3">
    <source>
        <dbReference type="EMBL" id="KAA1424393.1"/>
    </source>
</evidence>
<dbReference type="PANTHER" id="PTHR40036:SF1">
    <property type="entry name" value="MACROCIN O-METHYLTRANSFERASE"/>
    <property type="match status" value="1"/>
</dbReference>
<dbReference type="InterPro" id="IPR008884">
    <property type="entry name" value="TylF_MeTrfase"/>
</dbReference>
<dbReference type="Gene3D" id="3.40.50.150">
    <property type="entry name" value="Vaccinia Virus protein VP39"/>
    <property type="match status" value="1"/>
</dbReference>
<sequence length="290" mass="31936">MVFDGGVRMRQLRPTRWFGHADQQSAPGDLDDLRAKLKKTQRALRRSRRDLAEAEAQLTAARSGLVLPDDVEKVLAGVREENLSYLNPTYLRTLALAVLDAERRGLPGAVVEAGTARGGSAIVMAAAKSAARPMYVYDVFGMIPPPTDSDGTDVHRRYEKITAGGAKGIGGSTYYGYRDDLYTEVQESFARHGSPVESSSVELVKGLFADTITLDEPVVLAHLDGDWYESTMTCLERLAPLIVPGGRIILDDYYAWSGCRTAVDEYFEGRAGWRREERAKLHLVRETPGA</sequence>
<feature type="coiled-coil region" evidence="1">
    <location>
        <begin position="30"/>
        <end position="64"/>
    </location>
</feature>
<dbReference type="EMBL" id="VDFQ02000008">
    <property type="protein sequence ID" value="KAA1418052.1"/>
    <property type="molecule type" value="Genomic_DNA"/>
</dbReference>
<comment type="caution">
    <text evidence="3">The sequence shown here is derived from an EMBL/GenBank/DDBJ whole genome shotgun (WGS) entry which is preliminary data.</text>
</comment>
<name>A0A5Q6S202_9ACTN</name>
<dbReference type="EMBL" id="VDFQ02000001">
    <property type="protein sequence ID" value="KAA1424393.1"/>
    <property type="molecule type" value="Genomic_DNA"/>
</dbReference>
<dbReference type="Pfam" id="PF05711">
    <property type="entry name" value="TylF"/>
    <property type="match status" value="1"/>
</dbReference>
<dbReference type="Proteomes" id="UP000307768">
    <property type="component" value="Unassembled WGS sequence"/>
</dbReference>
<evidence type="ECO:0000256" key="1">
    <source>
        <dbReference type="SAM" id="Coils"/>
    </source>
</evidence>
<dbReference type="PANTHER" id="PTHR40036">
    <property type="entry name" value="MACROCIN O-METHYLTRANSFERASE"/>
    <property type="match status" value="1"/>
</dbReference>
<accession>A0A5Q6S202</accession>
<dbReference type="OrthoDB" id="3826968at2"/>
<evidence type="ECO:0000313" key="4">
    <source>
        <dbReference type="Proteomes" id="UP000307768"/>
    </source>
</evidence>
<gene>
    <name evidence="3" type="ORF">FE697_000175</name>
    <name evidence="2" type="ORF">FE697_021715</name>
</gene>
<dbReference type="AlphaFoldDB" id="A0A5Q6S202"/>
<protein>
    <submittedName>
        <fullName evidence="3">Asparagine synthase</fullName>
    </submittedName>
</protein>
<keyword evidence="1" id="KW-0175">Coiled coil</keyword>
<organism evidence="3 4">
    <name type="scientific">Mumia zhuanghuii</name>
    <dbReference type="NCBI Taxonomy" id="2585211"/>
    <lineage>
        <taxon>Bacteria</taxon>
        <taxon>Bacillati</taxon>
        <taxon>Actinomycetota</taxon>
        <taxon>Actinomycetes</taxon>
        <taxon>Propionibacteriales</taxon>
        <taxon>Nocardioidaceae</taxon>
        <taxon>Mumia</taxon>
    </lineage>
</organism>
<proteinExistence type="predicted"/>